<keyword evidence="2" id="KW-0677">Repeat</keyword>
<dbReference type="SUPFAM" id="SSF50978">
    <property type="entry name" value="WD40 repeat-like"/>
    <property type="match status" value="1"/>
</dbReference>
<dbReference type="EMBL" id="BRXX01000057">
    <property type="protein sequence ID" value="GMH86208.1"/>
    <property type="molecule type" value="Genomic_DNA"/>
</dbReference>
<dbReference type="InterPro" id="IPR036322">
    <property type="entry name" value="WD40_repeat_dom_sf"/>
</dbReference>
<dbReference type="InterPro" id="IPR020472">
    <property type="entry name" value="WD40_PAC1"/>
</dbReference>
<evidence type="ECO:0000313" key="5">
    <source>
        <dbReference type="Proteomes" id="UP001165160"/>
    </source>
</evidence>
<evidence type="ECO:0000256" key="2">
    <source>
        <dbReference type="ARBA" id="ARBA00022737"/>
    </source>
</evidence>
<dbReference type="Pfam" id="PF00400">
    <property type="entry name" value="WD40"/>
    <property type="match status" value="3"/>
</dbReference>
<keyword evidence="5" id="KW-1185">Reference proteome</keyword>
<proteinExistence type="predicted"/>
<evidence type="ECO:0000256" key="1">
    <source>
        <dbReference type="ARBA" id="ARBA00022574"/>
    </source>
</evidence>
<dbReference type="SMART" id="SM00320">
    <property type="entry name" value="WD40"/>
    <property type="match status" value="5"/>
</dbReference>
<dbReference type="PROSITE" id="PS50082">
    <property type="entry name" value="WD_REPEATS_2"/>
    <property type="match status" value="2"/>
</dbReference>
<dbReference type="PANTHER" id="PTHR10971">
    <property type="entry name" value="MRNA EXPORT FACTOR AND BUB3"/>
    <property type="match status" value="1"/>
</dbReference>
<gene>
    <name evidence="4" type="ORF">TrVE_jg12353</name>
</gene>
<organism evidence="4 5">
    <name type="scientific">Triparma verrucosa</name>
    <dbReference type="NCBI Taxonomy" id="1606542"/>
    <lineage>
        <taxon>Eukaryota</taxon>
        <taxon>Sar</taxon>
        <taxon>Stramenopiles</taxon>
        <taxon>Ochrophyta</taxon>
        <taxon>Bolidophyceae</taxon>
        <taxon>Parmales</taxon>
        <taxon>Triparmaceae</taxon>
        <taxon>Triparma</taxon>
    </lineage>
</organism>
<evidence type="ECO:0000313" key="4">
    <source>
        <dbReference type="EMBL" id="GMH86208.1"/>
    </source>
</evidence>
<feature type="repeat" description="WD" evidence="3">
    <location>
        <begin position="134"/>
        <end position="156"/>
    </location>
</feature>
<protein>
    <recommendedName>
        <fullName evidence="6">Mitotic checkpoint protein</fullName>
    </recommendedName>
</protein>
<sequence>MSASAPYPPPLPNPPTDGITSLTFSHFDDEADTNVLLSSSWDGTLRLYKKSPEATGFESTSVQKAAENVPLLSACFGHSLRYCYGGGLDGVLYQVDMERGETQTVGRHDKGISALCTSSTESSPPSSSPFFGCMASGSWDGTLKLWSTKSPSTPSSGSIFETSVGGKVFGMNWVENTLLIATSGRKVHLYDVRKSGEAFAAVSTQQRESTLKYQTRSCALFPNSEGFALGSIEGRVAIEYVEENDITAAQGKKKYAFKCHRVDDTVYPVNAVAFHPRFGTFATGGCDGSVVMWDAKHKKRLVALPRLETSISALAFSKGPSGGSLLAVAQSYTFEEGEKDHPDDQIYVRTMLDHEVKSSK</sequence>
<keyword evidence="1 3" id="KW-0853">WD repeat</keyword>
<dbReference type="InterPro" id="IPR015943">
    <property type="entry name" value="WD40/YVTN_repeat-like_dom_sf"/>
</dbReference>
<evidence type="ECO:0008006" key="6">
    <source>
        <dbReference type="Google" id="ProtNLM"/>
    </source>
</evidence>
<dbReference type="PRINTS" id="PR00320">
    <property type="entry name" value="GPROTEINBRPT"/>
</dbReference>
<dbReference type="Gene3D" id="2.130.10.10">
    <property type="entry name" value="YVTN repeat-like/Quinoprotein amine dehydrogenase"/>
    <property type="match status" value="1"/>
</dbReference>
<reference evidence="5" key="1">
    <citation type="journal article" date="2023" name="Commun. Biol.">
        <title>Genome analysis of Parmales, the sister group of diatoms, reveals the evolutionary specialization of diatoms from phago-mixotrophs to photoautotrophs.</title>
        <authorList>
            <person name="Ban H."/>
            <person name="Sato S."/>
            <person name="Yoshikawa S."/>
            <person name="Yamada K."/>
            <person name="Nakamura Y."/>
            <person name="Ichinomiya M."/>
            <person name="Sato N."/>
            <person name="Blanc-Mathieu R."/>
            <person name="Endo H."/>
            <person name="Kuwata A."/>
            <person name="Ogata H."/>
        </authorList>
    </citation>
    <scope>NUCLEOTIDE SEQUENCE [LARGE SCALE GENOMIC DNA]</scope>
    <source>
        <strain evidence="5">NIES 3699</strain>
    </source>
</reference>
<feature type="repeat" description="WD" evidence="3">
    <location>
        <begin position="269"/>
        <end position="303"/>
    </location>
</feature>
<name>A0A9W7ENZ6_9STRA</name>
<comment type="caution">
    <text evidence="4">The sequence shown here is derived from an EMBL/GenBank/DDBJ whole genome shotgun (WGS) entry which is preliminary data.</text>
</comment>
<evidence type="ECO:0000256" key="3">
    <source>
        <dbReference type="PROSITE-ProRule" id="PRU00221"/>
    </source>
</evidence>
<dbReference type="AlphaFoldDB" id="A0A9W7ENZ6"/>
<dbReference type="InterPro" id="IPR001680">
    <property type="entry name" value="WD40_rpt"/>
</dbReference>
<dbReference type="Proteomes" id="UP001165160">
    <property type="component" value="Unassembled WGS sequence"/>
</dbReference>
<accession>A0A9W7ENZ6</accession>